<sequence length="169" mass="19440">MKDNDVETYLKYTNNRIYEQLTYAETKHAVLIGFVGAAIFAIVGVIFEIKVCNLTWLKICLEVIAGLLLVPLFISFSSFFPNTNGLNKDKRNIYFYGDIAKYNDIETYLSEIADCQNPEKHLAAQNIQVSAIIMKKHKKFKLSLYCCIASIIPVFYIYIFIALFLLKRI</sequence>
<dbReference type="EMBL" id="DVIU01000194">
    <property type="protein sequence ID" value="HIS36901.1"/>
    <property type="molecule type" value="Genomic_DNA"/>
</dbReference>
<evidence type="ECO:0000256" key="8">
    <source>
        <dbReference type="SAM" id="Phobius"/>
    </source>
</evidence>
<comment type="subcellular location">
    <subcellularLocation>
        <location evidence="1">Cell membrane</location>
    </subcellularLocation>
</comment>
<name>A0A9D1F048_9BACT</name>
<feature type="transmembrane region" description="Helical" evidence="8">
    <location>
        <begin position="28"/>
        <end position="47"/>
    </location>
</feature>
<keyword evidence="5 8" id="KW-1133">Transmembrane helix</keyword>
<reference evidence="10" key="2">
    <citation type="journal article" date="2021" name="PeerJ">
        <title>Extensive microbial diversity within the chicken gut microbiome revealed by metagenomics and culture.</title>
        <authorList>
            <person name="Gilroy R."/>
            <person name="Ravi A."/>
            <person name="Getino M."/>
            <person name="Pursley I."/>
            <person name="Horton D.L."/>
            <person name="Alikhan N.F."/>
            <person name="Baker D."/>
            <person name="Gharbi K."/>
            <person name="Hall N."/>
            <person name="Watson M."/>
            <person name="Adriaenssens E.M."/>
            <person name="Foster-Nyarko E."/>
            <person name="Jarju S."/>
            <person name="Secka A."/>
            <person name="Antonio M."/>
            <person name="Oren A."/>
            <person name="Chaudhuri R.R."/>
            <person name="La Ragione R."/>
            <person name="Hildebrand F."/>
            <person name="Pallen M.J."/>
        </authorList>
    </citation>
    <scope>NUCLEOTIDE SEQUENCE</scope>
    <source>
        <strain evidence="10">6276</strain>
    </source>
</reference>
<keyword evidence="7 8" id="KW-0472">Membrane</keyword>
<dbReference type="GO" id="GO:0005886">
    <property type="term" value="C:plasma membrane"/>
    <property type="evidence" value="ECO:0007669"/>
    <property type="project" value="UniProtKB-SubCell"/>
</dbReference>
<dbReference type="GO" id="GO:0051607">
    <property type="term" value="P:defense response to virus"/>
    <property type="evidence" value="ECO:0007669"/>
    <property type="project" value="UniProtKB-KW"/>
</dbReference>
<dbReference type="Pfam" id="PF18967">
    <property type="entry name" value="PycTM"/>
    <property type="match status" value="1"/>
</dbReference>
<keyword evidence="2" id="KW-1003">Cell membrane</keyword>
<feature type="domain" description="Pycsar effector protein" evidence="9">
    <location>
        <begin position="10"/>
        <end position="161"/>
    </location>
</feature>
<reference evidence="10" key="1">
    <citation type="submission" date="2020-10" db="EMBL/GenBank/DDBJ databases">
        <authorList>
            <person name="Gilroy R."/>
        </authorList>
    </citation>
    <scope>NUCLEOTIDE SEQUENCE</scope>
    <source>
        <strain evidence="10">6276</strain>
    </source>
</reference>
<evidence type="ECO:0000259" key="9">
    <source>
        <dbReference type="Pfam" id="PF18967"/>
    </source>
</evidence>
<keyword evidence="3 8" id="KW-0812">Transmembrane</keyword>
<evidence type="ECO:0000256" key="3">
    <source>
        <dbReference type="ARBA" id="ARBA00022692"/>
    </source>
</evidence>
<evidence type="ECO:0000256" key="2">
    <source>
        <dbReference type="ARBA" id="ARBA00022475"/>
    </source>
</evidence>
<evidence type="ECO:0000256" key="6">
    <source>
        <dbReference type="ARBA" id="ARBA00023118"/>
    </source>
</evidence>
<feature type="transmembrane region" description="Helical" evidence="8">
    <location>
        <begin position="59"/>
        <end position="80"/>
    </location>
</feature>
<keyword evidence="6" id="KW-0051">Antiviral defense</keyword>
<dbReference type="InterPro" id="IPR043760">
    <property type="entry name" value="PycTM_dom"/>
</dbReference>
<protein>
    <recommendedName>
        <fullName evidence="9">Pycsar effector protein domain-containing protein</fullName>
    </recommendedName>
</protein>
<gene>
    <name evidence="10" type="ORF">IAC10_09795</name>
</gene>
<keyword evidence="4" id="KW-0547">Nucleotide-binding</keyword>
<evidence type="ECO:0000256" key="1">
    <source>
        <dbReference type="ARBA" id="ARBA00004236"/>
    </source>
</evidence>
<dbReference type="GO" id="GO:0000166">
    <property type="term" value="F:nucleotide binding"/>
    <property type="evidence" value="ECO:0007669"/>
    <property type="project" value="UniProtKB-KW"/>
</dbReference>
<evidence type="ECO:0000313" key="11">
    <source>
        <dbReference type="Proteomes" id="UP000823928"/>
    </source>
</evidence>
<evidence type="ECO:0000313" key="10">
    <source>
        <dbReference type="EMBL" id="HIS36901.1"/>
    </source>
</evidence>
<comment type="caution">
    <text evidence="10">The sequence shown here is derived from an EMBL/GenBank/DDBJ whole genome shotgun (WGS) entry which is preliminary data.</text>
</comment>
<accession>A0A9D1F048</accession>
<evidence type="ECO:0000256" key="7">
    <source>
        <dbReference type="ARBA" id="ARBA00023136"/>
    </source>
</evidence>
<evidence type="ECO:0000256" key="5">
    <source>
        <dbReference type="ARBA" id="ARBA00022989"/>
    </source>
</evidence>
<organism evidence="10 11">
    <name type="scientific">Candidatus Scatousia excrementigallinarum</name>
    <dbReference type="NCBI Taxonomy" id="2840935"/>
    <lineage>
        <taxon>Bacteria</taxon>
        <taxon>Candidatus Scatousia</taxon>
    </lineage>
</organism>
<proteinExistence type="predicted"/>
<feature type="transmembrane region" description="Helical" evidence="8">
    <location>
        <begin position="142"/>
        <end position="166"/>
    </location>
</feature>
<dbReference type="Proteomes" id="UP000823928">
    <property type="component" value="Unassembled WGS sequence"/>
</dbReference>
<evidence type="ECO:0000256" key="4">
    <source>
        <dbReference type="ARBA" id="ARBA00022741"/>
    </source>
</evidence>
<dbReference type="AlphaFoldDB" id="A0A9D1F048"/>